<evidence type="ECO:0000256" key="11">
    <source>
        <dbReference type="PIRNR" id="PIRNR005449"/>
    </source>
</evidence>
<sequence length="373" mass="43163">MSLGNFCFPTRNSSTPYPLRSLSRTCLIPHRRKKTKTKFIVYPEYLLITAKASIIFVTLQYNVTLPATEEQATESASLYYYGIKDLATVFFYMLVAIIIHAIIQEYVLDKINRRMHFSKTKHSKFNESGQLSAFYLFSCIWGTFILISENYISDPTILWRAYPHNLMTFQMKFFYIAQLAYWFHAFPELYFQKTKKEDIPRQLVYIVRVLLGCVNGLGLVLLVLHYFVEFLFHISRLFYFSDEKYQKGFSLWAVLFVLGRLLTLILSVLTVGFGLARAENQKLDFSAGNFNVLAVRIAVLASICITQAFMMWKFINFQLRRWREHSTFQAPAVKKKPTVTKGRSSRKGTENGVNGTVTSNGADSPRNRKEKSS</sequence>
<evidence type="ECO:0000256" key="12">
    <source>
        <dbReference type="PROSITE-ProRule" id="PRU00205"/>
    </source>
</evidence>
<name>A0A452UWY7_URSMA</name>
<dbReference type="PANTHER" id="PTHR12371">
    <property type="entry name" value="TRANSLOCATION ASSOCIATED MEMBRANE PROTEIN"/>
    <property type="match status" value="1"/>
</dbReference>
<feature type="transmembrane region" description="Helical" evidence="14">
    <location>
        <begin position="173"/>
        <end position="191"/>
    </location>
</feature>
<feature type="transmembrane region" description="Helical" evidence="14">
    <location>
        <begin position="89"/>
        <end position="108"/>
    </location>
</feature>
<evidence type="ECO:0000256" key="4">
    <source>
        <dbReference type="ARBA" id="ARBA00022692"/>
    </source>
</evidence>
<comment type="similarity">
    <text evidence="2 11">Belongs to the TRAM family.</text>
</comment>
<dbReference type="Ensembl" id="ENSUMAT00000030382.1">
    <property type="protein sequence ID" value="ENSUMAP00000025651.1"/>
    <property type="gene ID" value="ENSUMAG00000018704.1"/>
</dbReference>
<dbReference type="GO" id="GO:0045048">
    <property type="term" value="P:protein insertion into ER membrane"/>
    <property type="evidence" value="ECO:0007669"/>
    <property type="project" value="Ensembl"/>
</dbReference>
<dbReference type="InterPro" id="IPR006634">
    <property type="entry name" value="TLC-dom"/>
</dbReference>
<keyword evidence="5" id="KW-0256">Endoplasmic reticulum</keyword>
<feature type="transmembrane region" description="Helical" evidence="14">
    <location>
        <begin position="203"/>
        <end position="228"/>
    </location>
</feature>
<organism evidence="16">
    <name type="scientific">Ursus maritimus</name>
    <name type="common">Polar bear</name>
    <name type="synonym">Thalarctos maritimus</name>
    <dbReference type="NCBI Taxonomy" id="29073"/>
    <lineage>
        <taxon>Eukaryota</taxon>
        <taxon>Metazoa</taxon>
        <taxon>Chordata</taxon>
        <taxon>Craniata</taxon>
        <taxon>Vertebrata</taxon>
        <taxon>Euteleostomi</taxon>
        <taxon>Mammalia</taxon>
        <taxon>Eutheria</taxon>
        <taxon>Laurasiatheria</taxon>
        <taxon>Carnivora</taxon>
        <taxon>Caniformia</taxon>
        <taxon>Ursidae</taxon>
        <taxon>Ursus</taxon>
    </lineage>
</organism>
<dbReference type="GeneTree" id="ENSGT00510000046470"/>
<dbReference type="GO" id="GO:0005789">
    <property type="term" value="C:endoplasmic reticulum membrane"/>
    <property type="evidence" value="ECO:0007669"/>
    <property type="project" value="UniProtKB-SubCell"/>
</dbReference>
<dbReference type="GO" id="GO:0006986">
    <property type="term" value="P:response to unfolded protein"/>
    <property type="evidence" value="ECO:0007669"/>
    <property type="project" value="Ensembl"/>
</dbReference>
<dbReference type="PANTHER" id="PTHR12371:SF3">
    <property type="entry name" value="TRANSLOCATING CHAIN-ASSOCIATED MEMBRANE PROTEIN 1"/>
    <property type="match status" value="1"/>
</dbReference>
<evidence type="ECO:0000313" key="16">
    <source>
        <dbReference type="Ensembl" id="ENSUMAP00000025651"/>
    </source>
</evidence>
<dbReference type="PIRSF" id="PIRSF005449">
    <property type="entry name" value="Translocation_assoc_membrane"/>
    <property type="match status" value="1"/>
</dbReference>
<dbReference type="SMART" id="SM00724">
    <property type="entry name" value="TLC"/>
    <property type="match status" value="1"/>
</dbReference>
<dbReference type="InterPro" id="IPR016447">
    <property type="entry name" value="Translocation_assoc_membrane"/>
</dbReference>
<evidence type="ECO:0000256" key="3">
    <source>
        <dbReference type="ARBA" id="ARBA00022448"/>
    </source>
</evidence>
<evidence type="ECO:0000256" key="8">
    <source>
        <dbReference type="ARBA" id="ARBA00023010"/>
    </source>
</evidence>
<feature type="transmembrane region" description="Helical" evidence="14">
    <location>
        <begin position="39"/>
        <end position="59"/>
    </location>
</feature>
<dbReference type="OMA" id="CAVFFYF"/>
<dbReference type="PROSITE" id="PS50922">
    <property type="entry name" value="TLC"/>
    <property type="match status" value="1"/>
</dbReference>
<reference evidence="16" key="1">
    <citation type="submission" date="2019-03" db="UniProtKB">
        <authorList>
            <consortium name="Ensembl"/>
        </authorList>
    </citation>
    <scope>IDENTIFICATION</scope>
</reference>
<dbReference type="Pfam" id="PF03798">
    <property type="entry name" value="TRAM_LAG1_CLN8"/>
    <property type="match status" value="1"/>
</dbReference>
<evidence type="ECO:0000259" key="15">
    <source>
        <dbReference type="PROSITE" id="PS50922"/>
    </source>
</evidence>
<dbReference type="GO" id="GO:0006616">
    <property type="term" value="P:SRP-dependent cotranslational protein targeting to membrane, translocation"/>
    <property type="evidence" value="ECO:0007669"/>
    <property type="project" value="InterPro"/>
</dbReference>
<gene>
    <name evidence="16" type="primary">TRAM1</name>
</gene>
<evidence type="ECO:0000256" key="6">
    <source>
        <dbReference type="ARBA" id="ARBA00022927"/>
    </source>
</evidence>
<keyword evidence="9 12" id="KW-0472">Membrane</keyword>
<evidence type="ECO:0000256" key="1">
    <source>
        <dbReference type="ARBA" id="ARBA00004477"/>
    </source>
</evidence>
<feature type="region of interest" description="Disordered" evidence="13">
    <location>
        <begin position="333"/>
        <end position="373"/>
    </location>
</feature>
<comment type="subcellular location">
    <subcellularLocation>
        <location evidence="1">Endoplasmic reticulum membrane</location>
        <topology evidence="1">Multi-pass membrane protein</topology>
    </subcellularLocation>
</comment>
<protein>
    <recommendedName>
        <fullName evidence="11">Translocating chain-associated membrane protein</fullName>
    </recommendedName>
</protein>
<evidence type="ECO:0000256" key="7">
    <source>
        <dbReference type="ARBA" id="ARBA00022989"/>
    </source>
</evidence>
<feature type="compositionally biased region" description="Polar residues" evidence="13">
    <location>
        <begin position="351"/>
        <end position="362"/>
    </location>
</feature>
<keyword evidence="3 11" id="KW-0813">Transport</keyword>
<evidence type="ECO:0000256" key="13">
    <source>
        <dbReference type="SAM" id="MobiDB-lite"/>
    </source>
</evidence>
<keyword evidence="6 11" id="KW-0653">Protein transport</keyword>
<evidence type="ECO:0000256" key="2">
    <source>
        <dbReference type="ARBA" id="ARBA00005999"/>
    </source>
</evidence>
<keyword evidence="7 14" id="KW-1133">Transmembrane helix</keyword>
<dbReference type="AlphaFoldDB" id="A0A452UWY7"/>
<feature type="transmembrane region" description="Helical" evidence="14">
    <location>
        <begin position="129"/>
        <end position="153"/>
    </location>
</feature>
<evidence type="ECO:0000256" key="9">
    <source>
        <dbReference type="ARBA" id="ARBA00023136"/>
    </source>
</evidence>
<keyword evidence="4 12" id="KW-0812">Transmembrane</keyword>
<comment type="subunit">
    <text evidence="10">Interacts with SEC61B. May interact with Derlin-1/DERL1.</text>
</comment>
<feature type="transmembrane region" description="Helical" evidence="14">
    <location>
        <begin position="248"/>
        <end position="276"/>
    </location>
</feature>
<evidence type="ECO:0000256" key="5">
    <source>
        <dbReference type="ARBA" id="ARBA00022824"/>
    </source>
</evidence>
<feature type="domain" description="TLC" evidence="15">
    <location>
        <begin position="123"/>
        <end position="325"/>
    </location>
</feature>
<keyword evidence="8 11" id="KW-0811">Translocation</keyword>
<evidence type="ECO:0000256" key="10">
    <source>
        <dbReference type="ARBA" id="ARBA00046737"/>
    </source>
</evidence>
<evidence type="ECO:0000256" key="14">
    <source>
        <dbReference type="SAM" id="Phobius"/>
    </source>
</evidence>
<accession>A0A452UWY7</accession>
<proteinExistence type="inferred from homology"/>
<feature type="compositionally biased region" description="Basic residues" evidence="13">
    <location>
        <begin position="333"/>
        <end position="346"/>
    </location>
</feature>
<feature type="transmembrane region" description="Helical" evidence="14">
    <location>
        <begin position="288"/>
        <end position="312"/>
    </location>
</feature>